<feature type="domain" description="DUF2202" evidence="2">
    <location>
        <begin position="50"/>
        <end position="192"/>
    </location>
</feature>
<dbReference type="InterPro" id="IPR006311">
    <property type="entry name" value="TAT_signal"/>
</dbReference>
<evidence type="ECO:0000313" key="3">
    <source>
        <dbReference type="EMBL" id="QOY53393.1"/>
    </source>
</evidence>
<dbReference type="Pfam" id="PF09968">
    <property type="entry name" value="DUF2202"/>
    <property type="match status" value="1"/>
</dbReference>
<dbReference type="CDD" id="cd01048">
    <property type="entry name" value="Ferritin_like_AB2"/>
    <property type="match status" value="1"/>
</dbReference>
<evidence type="ECO:0000256" key="1">
    <source>
        <dbReference type="SAM" id="SignalP"/>
    </source>
</evidence>
<keyword evidence="1" id="KW-0732">Signal</keyword>
<gene>
    <name evidence="3" type="ORF">HUE88_00315</name>
</gene>
<dbReference type="PROSITE" id="PS51318">
    <property type="entry name" value="TAT"/>
    <property type="match status" value="1"/>
</dbReference>
<accession>A0A7S7LXP0</accession>
<dbReference type="KEGG" id="sbal:HUE88_00315"/>
<feature type="chain" id="PRO_5032705348" evidence="1">
    <location>
        <begin position="32"/>
        <end position="195"/>
    </location>
</feature>
<reference evidence="3 4" key="1">
    <citation type="submission" date="2020-05" db="EMBL/GenBank/DDBJ databases">
        <title>Sulfurimonas marisnigri, sp. nov., and Sulfurimonas baltica, sp. nov., manganese oxide reducing chemolithoautotrophs of the class Epsilonproteobacteria isolated from the pelagic redoxclines of the Black and Baltic Seas and emended description of the genus Sulfurimonas.</title>
        <authorList>
            <person name="Henkel J.V."/>
            <person name="Laudan C."/>
            <person name="Werner J."/>
            <person name="Neu T."/>
            <person name="Plewe S."/>
            <person name="Sproer C."/>
            <person name="Bunk B."/>
            <person name="Schulz-Vogt H.N."/>
        </authorList>
    </citation>
    <scope>NUCLEOTIDE SEQUENCE [LARGE SCALE GENOMIC DNA]</scope>
    <source>
        <strain evidence="3 4">GD2</strain>
    </source>
</reference>
<evidence type="ECO:0000259" key="2">
    <source>
        <dbReference type="Pfam" id="PF09968"/>
    </source>
</evidence>
<protein>
    <submittedName>
        <fullName evidence="3">DUF2202 domain-containing protein</fullName>
    </submittedName>
</protein>
<name>A0A7S7LXP0_9BACT</name>
<keyword evidence="4" id="KW-1185">Reference proteome</keyword>
<sequence>MMKTTITDFTRRKFMRSLGVGAVVVASSAFAAGARKRGSSTVVELSDEQKDTLFFIFQEEKVARDVYITLGKMYTDETTFANIQISEQEHILSAQVLCERYGIDTSSVNLSLDDNYIGQFELHSMQELYNQCIELGQVSLLEALKVGRFIEVTDIEDLEKAAEGMPSDVVNTYENLKNGSLNHLDAFEKAIARES</sequence>
<organism evidence="3 4">
    <name type="scientific">Candidatus Sulfurimonas baltica</name>
    <dbReference type="NCBI Taxonomy" id="2740404"/>
    <lineage>
        <taxon>Bacteria</taxon>
        <taxon>Pseudomonadati</taxon>
        <taxon>Campylobacterota</taxon>
        <taxon>Epsilonproteobacteria</taxon>
        <taxon>Campylobacterales</taxon>
        <taxon>Sulfurimonadaceae</taxon>
        <taxon>Sulfurimonas</taxon>
    </lineage>
</organism>
<dbReference type="Proteomes" id="UP000593994">
    <property type="component" value="Chromosome"/>
</dbReference>
<evidence type="ECO:0000313" key="4">
    <source>
        <dbReference type="Proteomes" id="UP000593994"/>
    </source>
</evidence>
<dbReference type="InterPro" id="IPR012347">
    <property type="entry name" value="Ferritin-like"/>
</dbReference>
<dbReference type="AlphaFoldDB" id="A0A7S7LXP0"/>
<dbReference type="InterPro" id="IPR019243">
    <property type="entry name" value="DUF2202"/>
</dbReference>
<dbReference type="EMBL" id="CP054492">
    <property type="protein sequence ID" value="QOY53393.1"/>
    <property type="molecule type" value="Genomic_DNA"/>
</dbReference>
<feature type="signal peptide" evidence="1">
    <location>
        <begin position="1"/>
        <end position="31"/>
    </location>
</feature>
<dbReference type="Gene3D" id="1.20.1260.10">
    <property type="match status" value="1"/>
</dbReference>
<proteinExistence type="predicted"/>